<reference evidence="3 4" key="1">
    <citation type="submission" date="2021-03" db="EMBL/GenBank/DDBJ databases">
        <title>Genomic Encyclopedia of Type Strains, Phase IV (KMG-IV): sequencing the most valuable type-strain genomes for metagenomic binning, comparative biology and taxonomic classification.</title>
        <authorList>
            <person name="Goeker M."/>
        </authorList>
    </citation>
    <scope>NUCLEOTIDE SEQUENCE [LARGE SCALE GENOMIC DNA]</scope>
    <source>
        <strain evidence="3 4">DSM 101872</strain>
    </source>
</reference>
<feature type="chain" id="PRO_5047251441" description="Fibronectin type-III domain-containing protein" evidence="1">
    <location>
        <begin position="27"/>
        <end position="468"/>
    </location>
</feature>
<feature type="signal peptide" evidence="1">
    <location>
        <begin position="1"/>
        <end position="26"/>
    </location>
</feature>
<evidence type="ECO:0000256" key="1">
    <source>
        <dbReference type="SAM" id="SignalP"/>
    </source>
</evidence>
<accession>A0ABS4MFP1</accession>
<name>A0ABS4MFP1_9LACO</name>
<comment type="caution">
    <text evidence="3">The sequence shown here is derived from an EMBL/GenBank/DDBJ whole genome shotgun (WGS) entry which is preliminary data.</text>
</comment>
<sequence>MKKKYLLGALMVSAIFFSLNSASANAAKISMPTKGTSYVRKGNTYNLHFKAPSKLTVTTKAKYTITNTSDWKCIPYKTSKNNTKVFYLRTGNYHLTVNKNAQIKTNYTKISSIRKSLETFPYKKYPSSSSKPTKIKLGQNVKGFYDMYHTKKYNSMGYYQFTINKDKKVTIDYSSMTVYQNAKTNIFNDNVIKISPVSNYYYEQVSPNIKGTVNHKKYSWNLTKGTYLLALYPARGRYQFKLTSSDAENIPAQSKITNIKATKDGIHVEYEKAANATGYGIYYQESKSLLSDGVISSYPGSVLEEAYPNILNRTIPTNMLINGQTYTIAVGTLNEINGEKIFGPISKPITFTYYVPTDNNQSAVKVPKIAVSYYDDGGGDEPNIAIKWNSNPNVNSYEIAYRLKGSQNWTTYLTARKDGDEITDPEDATGSDFKKGQVYEVRVRAYTGNLKSDWSEIKSTTVTLTPYR</sequence>
<dbReference type="SUPFAM" id="SSF49265">
    <property type="entry name" value="Fibronectin type III"/>
    <property type="match status" value="1"/>
</dbReference>
<evidence type="ECO:0000313" key="3">
    <source>
        <dbReference type="EMBL" id="MBP2058156.1"/>
    </source>
</evidence>
<dbReference type="Proteomes" id="UP001519292">
    <property type="component" value="Unassembled WGS sequence"/>
</dbReference>
<evidence type="ECO:0000313" key="4">
    <source>
        <dbReference type="Proteomes" id="UP001519292"/>
    </source>
</evidence>
<keyword evidence="4" id="KW-1185">Reference proteome</keyword>
<dbReference type="InterPro" id="IPR003961">
    <property type="entry name" value="FN3_dom"/>
</dbReference>
<dbReference type="RefSeq" id="WP_209686898.1">
    <property type="nucleotide sequence ID" value="NZ_JAGGLU010000006.1"/>
</dbReference>
<proteinExistence type="predicted"/>
<dbReference type="InterPro" id="IPR013783">
    <property type="entry name" value="Ig-like_fold"/>
</dbReference>
<keyword evidence="1" id="KW-0732">Signal</keyword>
<dbReference type="CDD" id="cd00063">
    <property type="entry name" value="FN3"/>
    <property type="match status" value="1"/>
</dbReference>
<organism evidence="3 4">
    <name type="scientific">Lactobacillus colini</name>
    <dbReference type="NCBI Taxonomy" id="1819254"/>
    <lineage>
        <taxon>Bacteria</taxon>
        <taxon>Bacillati</taxon>
        <taxon>Bacillota</taxon>
        <taxon>Bacilli</taxon>
        <taxon>Lactobacillales</taxon>
        <taxon>Lactobacillaceae</taxon>
        <taxon>Lactobacillus</taxon>
    </lineage>
</organism>
<dbReference type="InterPro" id="IPR036116">
    <property type="entry name" value="FN3_sf"/>
</dbReference>
<dbReference type="EMBL" id="JAGGLU010000006">
    <property type="protein sequence ID" value="MBP2058156.1"/>
    <property type="molecule type" value="Genomic_DNA"/>
</dbReference>
<dbReference type="PROSITE" id="PS50853">
    <property type="entry name" value="FN3"/>
    <property type="match status" value="1"/>
</dbReference>
<dbReference type="Gene3D" id="2.60.40.10">
    <property type="entry name" value="Immunoglobulins"/>
    <property type="match status" value="1"/>
</dbReference>
<evidence type="ECO:0000259" key="2">
    <source>
        <dbReference type="PROSITE" id="PS50853"/>
    </source>
</evidence>
<feature type="domain" description="Fibronectin type-III" evidence="2">
    <location>
        <begin position="367"/>
        <end position="466"/>
    </location>
</feature>
<protein>
    <recommendedName>
        <fullName evidence="2">Fibronectin type-III domain-containing protein</fullName>
    </recommendedName>
</protein>
<gene>
    <name evidence="3" type="ORF">J2Z60_001333</name>
</gene>